<feature type="transmembrane region" description="Helical" evidence="5">
    <location>
        <begin position="394"/>
        <end position="415"/>
    </location>
</feature>
<evidence type="ECO:0000256" key="2">
    <source>
        <dbReference type="ARBA" id="ARBA00022692"/>
    </source>
</evidence>
<dbReference type="AlphaFoldDB" id="A0A482J1E2"/>
<evidence type="ECO:0000256" key="5">
    <source>
        <dbReference type="SAM" id="Phobius"/>
    </source>
</evidence>
<dbReference type="Gene3D" id="1.20.1250.20">
    <property type="entry name" value="MFS general substrate transporter like domains"/>
    <property type="match status" value="2"/>
</dbReference>
<feature type="domain" description="Major facilitator superfamily (MFS) profile" evidence="6">
    <location>
        <begin position="225"/>
        <end position="424"/>
    </location>
</feature>
<gene>
    <name evidence="7" type="ORF">DDF84_028115</name>
</gene>
<dbReference type="Pfam" id="PF13347">
    <property type="entry name" value="MFS_2"/>
    <property type="match status" value="1"/>
</dbReference>
<dbReference type="Proteomes" id="UP000253772">
    <property type="component" value="Chromosome c2"/>
</dbReference>
<dbReference type="SUPFAM" id="SSF103473">
    <property type="entry name" value="MFS general substrate transporter"/>
    <property type="match status" value="1"/>
</dbReference>
<evidence type="ECO:0000256" key="4">
    <source>
        <dbReference type="ARBA" id="ARBA00023136"/>
    </source>
</evidence>
<keyword evidence="2 5" id="KW-0812">Transmembrane</keyword>
<dbReference type="PANTHER" id="PTHR11328:SF24">
    <property type="entry name" value="MAJOR FACILITATOR SUPERFAMILY (MFS) PROFILE DOMAIN-CONTAINING PROTEIN"/>
    <property type="match status" value="1"/>
</dbReference>
<feature type="transmembrane region" description="Helical" evidence="5">
    <location>
        <begin position="291"/>
        <end position="308"/>
    </location>
</feature>
<keyword evidence="4 5" id="KW-0472">Membrane</keyword>
<evidence type="ECO:0000313" key="8">
    <source>
        <dbReference type="Proteomes" id="UP000253772"/>
    </source>
</evidence>
<keyword evidence="3 5" id="KW-1133">Transmembrane helix</keyword>
<evidence type="ECO:0000259" key="6">
    <source>
        <dbReference type="PROSITE" id="PS50850"/>
    </source>
</evidence>
<name>A0A482J1E2_9BURK</name>
<feature type="transmembrane region" description="Helical" evidence="5">
    <location>
        <begin position="76"/>
        <end position="97"/>
    </location>
</feature>
<accession>A0A482J1E2</accession>
<feature type="transmembrane region" description="Helical" evidence="5">
    <location>
        <begin position="174"/>
        <end position="196"/>
    </location>
</feature>
<feature type="transmembrane region" description="Helical" evidence="5">
    <location>
        <begin position="9"/>
        <end position="28"/>
    </location>
</feature>
<dbReference type="PROSITE" id="PS50850">
    <property type="entry name" value="MFS"/>
    <property type="match status" value="1"/>
</dbReference>
<feature type="transmembrane region" description="Helical" evidence="5">
    <location>
        <begin position="103"/>
        <end position="130"/>
    </location>
</feature>
<protein>
    <submittedName>
        <fullName evidence="7">Sodium:galactoside symporter family protein</fullName>
    </submittedName>
</protein>
<dbReference type="InterPro" id="IPR020846">
    <property type="entry name" value="MFS_dom"/>
</dbReference>
<sequence>MTAPSAARLAAYGMLGLPLAMAALPVYVQVPAYYTSRLGMSLSLAGIVLFAARLVDTAQDPLLGWWIDALARRNTLHRAMGLGAVCLAAAIAALWLPPVSGDLWLAAWLAASLIVVYLAHSLINVAYLAWGARLGDDSTLARAAAWREGAGLFGVLLATALPAWWMNLPNTTPRAAMTAFASLFAVLLIAALWLLVRVAPPWRATSVASPATTRMTWQAVRDNQAFRALLLPYFLNGLSVAIPATLAVFFIEDRLQAPNWAAPCLALYFVTGAVGLPGWVHLSRRVGPMHAWRMAMVLAVVAFVWTGLLGPGSVLPFLLVCALSGLALGADLALPPVLLATYIPASEGPAVYYGVWTLLGKLCLAISGLTLPVLAWLGYQPGTPAAGSSAHALAWIYAGLPCLLKLAALALARAAPHASPEPSR</sequence>
<feature type="transmembrane region" description="Helical" evidence="5">
    <location>
        <begin position="230"/>
        <end position="251"/>
    </location>
</feature>
<dbReference type="PANTHER" id="PTHR11328">
    <property type="entry name" value="MAJOR FACILITATOR SUPERFAMILY DOMAIN-CONTAINING PROTEIN"/>
    <property type="match status" value="1"/>
</dbReference>
<dbReference type="EMBL" id="CP037901">
    <property type="protein sequence ID" value="QBP13477.1"/>
    <property type="molecule type" value="Genomic_DNA"/>
</dbReference>
<evidence type="ECO:0000313" key="7">
    <source>
        <dbReference type="EMBL" id="QBP13477.1"/>
    </source>
</evidence>
<proteinExistence type="inferred from homology"/>
<dbReference type="InterPro" id="IPR036259">
    <property type="entry name" value="MFS_trans_sf"/>
</dbReference>
<feature type="transmembrane region" description="Helical" evidence="5">
    <location>
        <begin position="34"/>
        <end position="55"/>
    </location>
</feature>
<feature type="transmembrane region" description="Helical" evidence="5">
    <location>
        <begin position="351"/>
        <end position="374"/>
    </location>
</feature>
<dbReference type="GO" id="GO:0015293">
    <property type="term" value="F:symporter activity"/>
    <property type="evidence" value="ECO:0007669"/>
    <property type="project" value="InterPro"/>
</dbReference>
<dbReference type="GO" id="GO:0005886">
    <property type="term" value="C:plasma membrane"/>
    <property type="evidence" value="ECO:0007669"/>
    <property type="project" value="TreeGrafter"/>
</dbReference>
<dbReference type="InterPro" id="IPR039672">
    <property type="entry name" value="MFS_2"/>
</dbReference>
<feature type="transmembrane region" description="Helical" evidence="5">
    <location>
        <begin position="150"/>
        <end position="168"/>
    </location>
</feature>
<reference evidence="7 8" key="1">
    <citation type="submission" date="2019-03" db="EMBL/GenBank/DDBJ databases">
        <title>Comparative insights into the high quality Complete genome sequence of highly metal resistant Cupriavidus metallidurans strain BS1 isolated from a gold-copper mine.</title>
        <authorList>
            <person name="Mazhar H.S."/>
            <person name="Rensing C."/>
        </authorList>
    </citation>
    <scope>NUCLEOTIDE SEQUENCE [LARGE SCALE GENOMIC DNA]</scope>
    <source>
        <strain evidence="7 8">BS1</strain>
    </source>
</reference>
<dbReference type="OrthoDB" id="181905at2"/>
<comment type="similarity">
    <text evidence="1">Belongs to the sodium:galactoside symporter (TC 2.A.2) family.</text>
</comment>
<dbReference type="GO" id="GO:0008643">
    <property type="term" value="P:carbohydrate transport"/>
    <property type="evidence" value="ECO:0007669"/>
    <property type="project" value="InterPro"/>
</dbReference>
<organism evidence="7 8">
    <name type="scientific">Cupriavidus metallidurans</name>
    <dbReference type="NCBI Taxonomy" id="119219"/>
    <lineage>
        <taxon>Bacteria</taxon>
        <taxon>Pseudomonadati</taxon>
        <taxon>Pseudomonadota</taxon>
        <taxon>Betaproteobacteria</taxon>
        <taxon>Burkholderiales</taxon>
        <taxon>Burkholderiaceae</taxon>
        <taxon>Cupriavidus</taxon>
    </lineage>
</organism>
<feature type="transmembrane region" description="Helical" evidence="5">
    <location>
        <begin position="257"/>
        <end position="279"/>
    </location>
</feature>
<dbReference type="RefSeq" id="WP_111733703.1">
    <property type="nucleotide sequence ID" value="NZ_CP037901.1"/>
</dbReference>
<evidence type="ECO:0000256" key="3">
    <source>
        <dbReference type="ARBA" id="ARBA00022989"/>
    </source>
</evidence>
<evidence type="ECO:0000256" key="1">
    <source>
        <dbReference type="ARBA" id="ARBA00009617"/>
    </source>
</evidence>